<evidence type="ECO:0000256" key="1">
    <source>
        <dbReference type="ARBA" id="ARBA00004236"/>
    </source>
</evidence>
<keyword evidence="15" id="KW-1133">Transmembrane helix</keyword>
<evidence type="ECO:0000256" key="9">
    <source>
        <dbReference type="ARBA" id="ARBA00022984"/>
    </source>
</evidence>
<dbReference type="Gene3D" id="1.10.3810.10">
    <property type="entry name" value="Biosynthetic peptidoglycan transglycosylase-like"/>
    <property type="match status" value="1"/>
</dbReference>
<dbReference type="EMBL" id="JBHSOZ010000005">
    <property type="protein sequence ID" value="MFC5713737.1"/>
    <property type="molecule type" value="Genomic_DNA"/>
</dbReference>
<evidence type="ECO:0000256" key="10">
    <source>
        <dbReference type="ARBA" id="ARBA00023136"/>
    </source>
</evidence>
<feature type="domain" description="Glycosyl transferase family 51" evidence="17">
    <location>
        <begin position="60"/>
        <end position="235"/>
    </location>
</feature>
<accession>A0ABW0YSK5</accession>
<dbReference type="InterPro" id="IPR001264">
    <property type="entry name" value="Glyco_trans_51"/>
</dbReference>
<dbReference type="SUPFAM" id="SSF53955">
    <property type="entry name" value="Lysozyme-like"/>
    <property type="match status" value="1"/>
</dbReference>
<dbReference type="Pfam" id="PF00905">
    <property type="entry name" value="Transpeptidase"/>
    <property type="match status" value="1"/>
</dbReference>
<dbReference type="InterPro" id="IPR036950">
    <property type="entry name" value="PBP_transglycosylase"/>
</dbReference>
<dbReference type="Proteomes" id="UP001596142">
    <property type="component" value="Unassembled WGS sequence"/>
</dbReference>
<gene>
    <name evidence="18" type="ORF">ACFPU1_13180</name>
</gene>
<evidence type="ECO:0000256" key="15">
    <source>
        <dbReference type="SAM" id="Phobius"/>
    </source>
</evidence>
<keyword evidence="9" id="KW-0573">Peptidoglycan synthesis</keyword>
<feature type="transmembrane region" description="Helical" evidence="15">
    <location>
        <begin position="6"/>
        <end position="25"/>
    </location>
</feature>
<evidence type="ECO:0000256" key="4">
    <source>
        <dbReference type="ARBA" id="ARBA00022670"/>
    </source>
</evidence>
<dbReference type="PANTHER" id="PTHR32282:SF11">
    <property type="entry name" value="PENICILLIN-BINDING PROTEIN 1B"/>
    <property type="match status" value="1"/>
</dbReference>
<dbReference type="InterPro" id="IPR001460">
    <property type="entry name" value="PCN-bd_Tpept"/>
</dbReference>
<dbReference type="PANTHER" id="PTHR32282">
    <property type="entry name" value="BINDING PROTEIN TRANSPEPTIDASE, PUTATIVE-RELATED"/>
    <property type="match status" value="1"/>
</dbReference>
<dbReference type="Gene3D" id="3.40.710.10">
    <property type="entry name" value="DD-peptidase/beta-lactamase superfamily"/>
    <property type="match status" value="1"/>
</dbReference>
<evidence type="ECO:0000256" key="12">
    <source>
        <dbReference type="ARBA" id="ARBA00023316"/>
    </source>
</evidence>
<keyword evidence="6 18" id="KW-0808">Transferase</keyword>
<reference evidence="19" key="1">
    <citation type="journal article" date="2019" name="Int. J. Syst. Evol. Microbiol.">
        <title>The Global Catalogue of Microorganisms (GCM) 10K type strain sequencing project: providing services to taxonomists for standard genome sequencing and annotation.</title>
        <authorList>
            <consortium name="The Broad Institute Genomics Platform"/>
            <consortium name="The Broad Institute Genome Sequencing Center for Infectious Disease"/>
            <person name="Wu L."/>
            <person name="Ma J."/>
        </authorList>
    </citation>
    <scope>NUCLEOTIDE SEQUENCE [LARGE SCALE GENOMIC DNA]</scope>
    <source>
        <strain evidence="19">CECT 7184</strain>
    </source>
</reference>
<dbReference type="InterPro" id="IPR023346">
    <property type="entry name" value="Lysozyme-like_dom_sf"/>
</dbReference>
<evidence type="ECO:0000256" key="8">
    <source>
        <dbReference type="ARBA" id="ARBA00022960"/>
    </source>
</evidence>
<feature type="domain" description="Penicillin-binding protein transpeptidase" evidence="16">
    <location>
        <begin position="346"/>
        <end position="588"/>
    </location>
</feature>
<name>A0ABW0YSK5_9BACI</name>
<comment type="catalytic activity">
    <reaction evidence="13">
        <text>Preferential cleavage: (Ac)2-L-Lys-D-Ala-|-D-Ala. Also transpeptidation of peptidyl-alanyl moieties that are N-acyl substituents of D-alanine.</text>
        <dbReference type="EC" id="3.4.16.4"/>
    </reaction>
</comment>
<evidence type="ECO:0000256" key="7">
    <source>
        <dbReference type="ARBA" id="ARBA00022801"/>
    </source>
</evidence>
<keyword evidence="12" id="KW-0961">Cell wall biogenesis/degradation</keyword>
<keyword evidence="7" id="KW-0378">Hydrolase</keyword>
<evidence type="ECO:0000256" key="14">
    <source>
        <dbReference type="ARBA" id="ARBA00049902"/>
    </source>
</evidence>
<dbReference type="RefSeq" id="WP_385941889.1">
    <property type="nucleotide sequence ID" value="NZ_JBHSOZ010000005.1"/>
</dbReference>
<protein>
    <submittedName>
        <fullName evidence="18">Transglycosylase domain-containing protein</fullName>
        <ecNumber evidence="18">2.4.-.-</ecNumber>
    </submittedName>
</protein>
<evidence type="ECO:0000259" key="16">
    <source>
        <dbReference type="Pfam" id="PF00905"/>
    </source>
</evidence>
<dbReference type="Pfam" id="PF00912">
    <property type="entry name" value="Transgly"/>
    <property type="match status" value="1"/>
</dbReference>
<keyword evidence="19" id="KW-1185">Reference proteome</keyword>
<keyword evidence="15" id="KW-0812">Transmembrane</keyword>
<evidence type="ECO:0000313" key="18">
    <source>
        <dbReference type="EMBL" id="MFC5713737.1"/>
    </source>
</evidence>
<comment type="subcellular location">
    <subcellularLocation>
        <location evidence="1">Cell membrane</location>
    </subcellularLocation>
</comment>
<keyword evidence="10 15" id="KW-0472">Membrane</keyword>
<proteinExistence type="predicted"/>
<evidence type="ECO:0000256" key="13">
    <source>
        <dbReference type="ARBA" id="ARBA00034000"/>
    </source>
</evidence>
<sequence>MRVATGYTVIFLFVAIFIVVFLHVMDEAKSIRPFPAVLAEEIDVTDVELMNISYMYDTNGDLISEIAGEEKRKYLPHDEIPIMFKHAFLATEDRHFYDHQGLDMSSVVRAFVTNVQSQSIEQGASTITQQLARNLFLDHSQSYNRKLKEVLYAYQMEQEYSKEDILELYLNTIYFGNGVYGIETASEFYFDKPSQELAVNEIAFLTGIPANPTFYNPLTNFENTKQRQEWVLEKMTEYESISEEKKDSAIAAEVVLQVKDRVDQYPSYVTYIEYELKELIAENEGFTKRLTNAEGEERIEIERELQGRTMEWLRSGLKIETNLQPSIQDQVNHALSSHLGAREAEGTAVVVDHQNHNIVAVSGGKNYKKYDFHRGFQAYRQPGSAIKPLLSFAPYIEEHGASINSLVNGGRFCAQGYCPRNFGGASYGHVSLNHAFTHSINTAALRLAERTGLETAFSYLEPFSFSKVTEDDYSYPSVLGGLNQGVTPLELTRAYTTFSNNGIYTPPRGIHKVTDYDGNILLEWSHKETKMWSTETNEKMRVLLQNVIKEGTGRNASYGSHLAGGKTGTTNSYHDLWFVGYNEAYTTGVWIGKDQPGSIQPLSSEGTHLAVWRSIMSQIQ</sequence>
<dbReference type="GO" id="GO:0016757">
    <property type="term" value="F:glycosyltransferase activity"/>
    <property type="evidence" value="ECO:0007669"/>
    <property type="project" value="UniProtKB-KW"/>
</dbReference>
<evidence type="ECO:0000256" key="5">
    <source>
        <dbReference type="ARBA" id="ARBA00022676"/>
    </source>
</evidence>
<evidence type="ECO:0000256" key="3">
    <source>
        <dbReference type="ARBA" id="ARBA00022645"/>
    </source>
</evidence>
<keyword evidence="11" id="KW-0511">Multifunctional enzyme</keyword>
<keyword evidence="4" id="KW-0645">Protease</keyword>
<keyword evidence="3" id="KW-0121">Carboxypeptidase</keyword>
<comment type="catalytic activity">
    <reaction evidence="14">
        <text>[GlcNAc-(1-&gt;4)-Mur2Ac(oyl-L-Ala-gamma-D-Glu-L-Lys-D-Ala-D-Ala)](n)-di-trans,octa-cis-undecaprenyl diphosphate + beta-D-GlcNAc-(1-&gt;4)-Mur2Ac(oyl-L-Ala-gamma-D-Glu-L-Lys-D-Ala-D-Ala)-di-trans,octa-cis-undecaprenyl diphosphate = [GlcNAc-(1-&gt;4)-Mur2Ac(oyl-L-Ala-gamma-D-Glu-L-Lys-D-Ala-D-Ala)](n+1)-di-trans,octa-cis-undecaprenyl diphosphate + di-trans,octa-cis-undecaprenyl diphosphate + H(+)</text>
        <dbReference type="Rhea" id="RHEA:23708"/>
        <dbReference type="Rhea" id="RHEA-COMP:9602"/>
        <dbReference type="Rhea" id="RHEA-COMP:9603"/>
        <dbReference type="ChEBI" id="CHEBI:15378"/>
        <dbReference type="ChEBI" id="CHEBI:58405"/>
        <dbReference type="ChEBI" id="CHEBI:60033"/>
        <dbReference type="ChEBI" id="CHEBI:78435"/>
        <dbReference type="EC" id="2.4.99.28"/>
    </reaction>
</comment>
<evidence type="ECO:0000256" key="2">
    <source>
        <dbReference type="ARBA" id="ARBA00022475"/>
    </source>
</evidence>
<dbReference type="InterPro" id="IPR012338">
    <property type="entry name" value="Beta-lactam/transpept-like"/>
</dbReference>
<comment type="caution">
    <text evidence="18">The sequence shown here is derived from an EMBL/GenBank/DDBJ whole genome shotgun (WGS) entry which is preliminary data.</text>
</comment>
<dbReference type="EC" id="2.4.-.-" evidence="18"/>
<evidence type="ECO:0000256" key="11">
    <source>
        <dbReference type="ARBA" id="ARBA00023268"/>
    </source>
</evidence>
<evidence type="ECO:0000313" key="19">
    <source>
        <dbReference type="Proteomes" id="UP001596142"/>
    </source>
</evidence>
<evidence type="ECO:0000256" key="6">
    <source>
        <dbReference type="ARBA" id="ARBA00022679"/>
    </source>
</evidence>
<evidence type="ECO:0000259" key="17">
    <source>
        <dbReference type="Pfam" id="PF00912"/>
    </source>
</evidence>
<dbReference type="InterPro" id="IPR050396">
    <property type="entry name" value="Glycosyltr_51/Transpeptidase"/>
</dbReference>
<keyword evidence="5 18" id="KW-0328">Glycosyltransferase</keyword>
<keyword evidence="2" id="KW-1003">Cell membrane</keyword>
<keyword evidence="8" id="KW-0133">Cell shape</keyword>
<organism evidence="18 19">
    <name type="scientific">Thalassorhabdus alkalitolerans</name>
    <dbReference type="NCBI Taxonomy" id="2282697"/>
    <lineage>
        <taxon>Bacteria</taxon>
        <taxon>Bacillati</taxon>
        <taxon>Bacillota</taxon>
        <taxon>Bacilli</taxon>
        <taxon>Bacillales</taxon>
        <taxon>Bacillaceae</taxon>
        <taxon>Thalassorhabdus</taxon>
    </lineage>
</organism>
<dbReference type="SUPFAM" id="SSF56601">
    <property type="entry name" value="beta-lactamase/transpeptidase-like"/>
    <property type="match status" value="1"/>
</dbReference>